<sequence>MPRRRAAAPAVRLALLALLLTSLPGLTGCGSASGAGSEEAKSGAPGDRAEPAVGATPPLLDSNGLTFPMDVYLVPAEQRQELQKAQDVLIDQCMRRYGFRYTAPEPAVGTDVYGENGRRYGVSSPSLAAKYGYGDPPQQAPVRAPRPARGTNESLVLDGPPDLDPKSLPANLEEAEKARTSEKNTGVVNGIKIPVAGCTGESGLRLYAPDAAAVDITFPQNLNAEANERSRQDSRVVRVIRDWSACMAGHGYRVPSPLGVPAALGLTDLSGARAVTTATADVACKQQVNLVGVWYAVESAYQKALIEKNAEVLKNFKDQQQARMRLADSLSG</sequence>
<gene>
    <name evidence="3" type="ORF">ACIGXA_05475</name>
</gene>
<protein>
    <recommendedName>
        <fullName evidence="5">Lipoprotein</fullName>
    </recommendedName>
</protein>
<organism evidence="3 4">
    <name type="scientific">Streptomyces fildesensis</name>
    <dbReference type="NCBI Taxonomy" id="375757"/>
    <lineage>
        <taxon>Bacteria</taxon>
        <taxon>Bacillati</taxon>
        <taxon>Actinomycetota</taxon>
        <taxon>Actinomycetes</taxon>
        <taxon>Kitasatosporales</taxon>
        <taxon>Streptomycetaceae</taxon>
        <taxon>Streptomyces</taxon>
    </lineage>
</organism>
<accession>A0ABW8C0K4</accession>
<keyword evidence="2" id="KW-0732">Signal</keyword>
<evidence type="ECO:0000313" key="3">
    <source>
        <dbReference type="EMBL" id="MFI9099953.1"/>
    </source>
</evidence>
<evidence type="ECO:0000256" key="2">
    <source>
        <dbReference type="SAM" id="SignalP"/>
    </source>
</evidence>
<comment type="caution">
    <text evidence="3">The sequence shown here is derived from an EMBL/GenBank/DDBJ whole genome shotgun (WGS) entry which is preliminary data.</text>
</comment>
<feature type="signal peptide" evidence="2">
    <location>
        <begin position="1"/>
        <end position="27"/>
    </location>
</feature>
<evidence type="ECO:0000256" key="1">
    <source>
        <dbReference type="SAM" id="MobiDB-lite"/>
    </source>
</evidence>
<dbReference type="RefSeq" id="WP_399644608.1">
    <property type="nucleotide sequence ID" value="NZ_JBITYG010000001.1"/>
</dbReference>
<feature type="chain" id="PRO_5046441792" description="Lipoprotein" evidence="2">
    <location>
        <begin position="28"/>
        <end position="332"/>
    </location>
</feature>
<keyword evidence="4" id="KW-1185">Reference proteome</keyword>
<evidence type="ECO:0000313" key="4">
    <source>
        <dbReference type="Proteomes" id="UP001614394"/>
    </source>
</evidence>
<dbReference type="Proteomes" id="UP001614394">
    <property type="component" value="Unassembled WGS sequence"/>
</dbReference>
<name>A0ABW8C0K4_9ACTN</name>
<reference evidence="3 4" key="1">
    <citation type="submission" date="2024-10" db="EMBL/GenBank/DDBJ databases">
        <title>The Natural Products Discovery Center: Release of the First 8490 Sequenced Strains for Exploring Actinobacteria Biosynthetic Diversity.</title>
        <authorList>
            <person name="Kalkreuter E."/>
            <person name="Kautsar S.A."/>
            <person name="Yang D."/>
            <person name="Bader C.D."/>
            <person name="Teijaro C.N."/>
            <person name="Fluegel L."/>
            <person name="Davis C.M."/>
            <person name="Simpson J.R."/>
            <person name="Lauterbach L."/>
            <person name="Steele A.D."/>
            <person name="Gui C."/>
            <person name="Meng S."/>
            <person name="Li G."/>
            <person name="Viehrig K."/>
            <person name="Ye F."/>
            <person name="Su P."/>
            <person name="Kiefer A.F."/>
            <person name="Nichols A."/>
            <person name="Cepeda A.J."/>
            <person name="Yan W."/>
            <person name="Fan B."/>
            <person name="Jiang Y."/>
            <person name="Adhikari A."/>
            <person name="Zheng C.-J."/>
            <person name="Schuster L."/>
            <person name="Cowan T.M."/>
            <person name="Smanski M.J."/>
            <person name="Chevrette M.G."/>
            <person name="De Carvalho L.P.S."/>
            <person name="Shen B."/>
        </authorList>
    </citation>
    <scope>NUCLEOTIDE SEQUENCE [LARGE SCALE GENOMIC DNA]</scope>
    <source>
        <strain evidence="3 4">NPDC053399</strain>
    </source>
</reference>
<feature type="compositionally biased region" description="Low complexity" evidence="1">
    <location>
        <begin position="136"/>
        <end position="149"/>
    </location>
</feature>
<dbReference type="EMBL" id="JBITYG010000001">
    <property type="protein sequence ID" value="MFI9099953.1"/>
    <property type="molecule type" value="Genomic_DNA"/>
</dbReference>
<proteinExistence type="predicted"/>
<evidence type="ECO:0008006" key="5">
    <source>
        <dbReference type="Google" id="ProtNLM"/>
    </source>
</evidence>
<feature type="region of interest" description="Disordered" evidence="1">
    <location>
        <begin position="128"/>
        <end position="168"/>
    </location>
</feature>
<dbReference type="PROSITE" id="PS51257">
    <property type="entry name" value="PROKAR_LIPOPROTEIN"/>
    <property type="match status" value="1"/>
</dbReference>
<feature type="region of interest" description="Disordered" evidence="1">
    <location>
        <begin position="30"/>
        <end position="60"/>
    </location>
</feature>